<keyword evidence="2" id="KW-1185">Reference proteome</keyword>
<dbReference type="Proteomes" id="UP001597387">
    <property type="component" value="Unassembled WGS sequence"/>
</dbReference>
<dbReference type="GO" id="GO:0016491">
    <property type="term" value="F:oxidoreductase activity"/>
    <property type="evidence" value="ECO:0007669"/>
    <property type="project" value="UniProtKB-KW"/>
</dbReference>
<dbReference type="PANTHER" id="PTHR42685:SF22">
    <property type="entry name" value="CONDITIONED MEDIUM FACTOR RECEPTOR 1"/>
    <property type="match status" value="1"/>
</dbReference>
<dbReference type="InterPro" id="IPR036188">
    <property type="entry name" value="FAD/NAD-bd_sf"/>
</dbReference>
<dbReference type="InterPro" id="IPR006905">
    <property type="entry name" value="Flavin_halogenase"/>
</dbReference>
<name>A0ABW4ZIC2_9SPHI</name>
<protein>
    <submittedName>
        <fullName evidence="1">NAD(P)/FAD-dependent oxidoreductase</fullName>
        <ecNumber evidence="1">1.-.-.-</ecNumber>
    </submittedName>
</protein>
<organism evidence="1 2">
    <name type="scientific">Paradesertivirga mongoliensis</name>
    <dbReference type="NCBI Taxonomy" id="2100740"/>
    <lineage>
        <taxon>Bacteria</taxon>
        <taxon>Pseudomonadati</taxon>
        <taxon>Bacteroidota</taxon>
        <taxon>Sphingobacteriia</taxon>
        <taxon>Sphingobacteriales</taxon>
        <taxon>Sphingobacteriaceae</taxon>
        <taxon>Paradesertivirga</taxon>
    </lineage>
</organism>
<dbReference type="RefSeq" id="WP_255898551.1">
    <property type="nucleotide sequence ID" value="NZ_JAFMZO010000001.1"/>
</dbReference>
<keyword evidence="1" id="KW-0560">Oxidoreductase</keyword>
<dbReference type="EC" id="1.-.-.-" evidence="1"/>
<dbReference type="SUPFAM" id="SSF51905">
    <property type="entry name" value="FAD/NAD(P)-binding domain"/>
    <property type="match status" value="1"/>
</dbReference>
<comment type="caution">
    <text evidence="1">The sequence shown here is derived from an EMBL/GenBank/DDBJ whole genome shotgun (WGS) entry which is preliminary data.</text>
</comment>
<proteinExistence type="predicted"/>
<accession>A0ABW4ZIC2</accession>
<reference evidence="2" key="1">
    <citation type="journal article" date="2019" name="Int. J. Syst. Evol. Microbiol.">
        <title>The Global Catalogue of Microorganisms (GCM) 10K type strain sequencing project: providing services to taxonomists for standard genome sequencing and annotation.</title>
        <authorList>
            <consortium name="The Broad Institute Genomics Platform"/>
            <consortium name="The Broad Institute Genome Sequencing Center for Infectious Disease"/>
            <person name="Wu L."/>
            <person name="Ma J."/>
        </authorList>
    </citation>
    <scope>NUCLEOTIDE SEQUENCE [LARGE SCALE GENOMIC DNA]</scope>
    <source>
        <strain evidence="2">KCTC 42217</strain>
    </source>
</reference>
<evidence type="ECO:0000313" key="2">
    <source>
        <dbReference type="Proteomes" id="UP001597387"/>
    </source>
</evidence>
<dbReference type="EMBL" id="JBHUHZ010000001">
    <property type="protein sequence ID" value="MFD2161790.1"/>
    <property type="molecule type" value="Genomic_DNA"/>
</dbReference>
<evidence type="ECO:0000313" key="1">
    <source>
        <dbReference type="EMBL" id="MFD2161790.1"/>
    </source>
</evidence>
<dbReference type="PRINTS" id="PR00420">
    <property type="entry name" value="RNGMNOXGNASE"/>
</dbReference>
<dbReference type="PANTHER" id="PTHR42685">
    <property type="entry name" value="GERANYLGERANYL DIPHOSPHATE REDUCTASE"/>
    <property type="match status" value="1"/>
</dbReference>
<dbReference type="InterPro" id="IPR050407">
    <property type="entry name" value="Geranylgeranyl_reductase"/>
</dbReference>
<dbReference type="Pfam" id="PF04820">
    <property type="entry name" value="Trp_halogenase"/>
    <property type="match status" value="1"/>
</dbReference>
<dbReference type="Gene3D" id="3.50.50.60">
    <property type="entry name" value="FAD/NAD(P)-binding domain"/>
    <property type="match status" value="1"/>
</dbReference>
<sequence>MALRKHKIVTIIGGGLSGLTSALLLNRAGFEVTLVEKKTYPFHRVCGEYISNEIVPFLQTLDIKPSDFYASSINRLAISSVSGETYSTGLDLGGFGISRYIFDEFLFLKAKTEGVNCIQGVKVNELTFRDNIFETLLADGTTLRSDFVVSAHGKRSNLDRQRSFFHHKSPYLGVKYHIKTDFPIDLVQLDNFEGGYCGTVKIEHDRYNLCYLSQTYLLKKHGTLNELEEEVLFKNPFLKERFLNADFLNEKPEVINEISFEKKPLVENHILYCGDAAGMISPLCGNGMAMAIHSAKILSQSIIEHCGNRQALEASYEIKWNNLFKNRLLIGRVSQQLFGSRSISKLAVKGLNMVPRLSQLIIKRTHGHPF</sequence>
<gene>
    <name evidence="1" type="ORF">ACFSJU_05250</name>
</gene>